<dbReference type="GO" id="GO:0031388">
    <property type="term" value="P:organic acid phosphorylation"/>
    <property type="evidence" value="ECO:0007669"/>
    <property type="project" value="UniProtKB-UniRule"/>
</dbReference>
<dbReference type="PIRSF" id="PIRSF006078">
    <property type="entry name" value="GlxK"/>
    <property type="match status" value="1"/>
</dbReference>
<dbReference type="NCBIfam" id="TIGR00045">
    <property type="entry name" value="glycerate kinase"/>
    <property type="match status" value="1"/>
</dbReference>
<dbReference type="Gene3D" id="3.40.50.10350">
    <property type="entry name" value="Glycerate kinase, domain 1"/>
    <property type="match status" value="1"/>
</dbReference>
<dbReference type="InterPro" id="IPR018197">
    <property type="entry name" value="Glycerate_kinase_RE-like"/>
</dbReference>
<dbReference type="GO" id="GO:0008887">
    <property type="term" value="F:glycerate kinase activity"/>
    <property type="evidence" value="ECO:0007669"/>
    <property type="project" value="UniProtKB-UniRule"/>
</dbReference>
<evidence type="ECO:0000313" key="6">
    <source>
        <dbReference type="Proteomes" id="UP000569329"/>
    </source>
</evidence>
<accession>A0A839DXN6</accession>
<dbReference type="Pfam" id="PF02595">
    <property type="entry name" value="Gly_kinase"/>
    <property type="match status" value="1"/>
</dbReference>
<evidence type="ECO:0000313" key="5">
    <source>
        <dbReference type="EMBL" id="MBA8824217.1"/>
    </source>
</evidence>
<evidence type="ECO:0000256" key="1">
    <source>
        <dbReference type="ARBA" id="ARBA00006284"/>
    </source>
</evidence>
<comment type="similarity">
    <text evidence="1 4">Belongs to the glycerate kinase type-1 family.</text>
</comment>
<dbReference type="PANTHER" id="PTHR21599">
    <property type="entry name" value="GLYCERATE KINASE"/>
    <property type="match status" value="1"/>
</dbReference>
<organism evidence="5 6">
    <name type="scientific">Halosaccharopolyspora lacisalsi</name>
    <dbReference type="NCBI Taxonomy" id="1000566"/>
    <lineage>
        <taxon>Bacteria</taxon>
        <taxon>Bacillati</taxon>
        <taxon>Actinomycetota</taxon>
        <taxon>Actinomycetes</taxon>
        <taxon>Pseudonocardiales</taxon>
        <taxon>Pseudonocardiaceae</taxon>
        <taxon>Halosaccharopolyspora</taxon>
    </lineage>
</organism>
<keyword evidence="6" id="KW-1185">Reference proteome</keyword>
<dbReference type="Proteomes" id="UP000569329">
    <property type="component" value="Unassembled WGS sequence"/>
</dbReference>
<evidence type="ECO:0000256" key="3">
    <source>
        <dbReference type="ARBA" id="ARBA00022777"/>
    </source>
</evidence>
<comment type="caution">
    <text evidence="5">The sequence shown here is derived from an EMBL/GenBank/DDBJ whole genome shotgun (WGS) entry which is preliminary data.</text>
</comment>
<dbReference type="RefSeq" id="WP_182543351.1">
    <property type="nucleotide sequence ID" value="NZ_JACGWZ010000001.1"/>
</dbReference>
<gene>
    <name evidence="5" type="ORF">FHX42_001546</name>
</gene>
<dbReference type="InterPro" id="IPR036129">
    <property type="entry name" value="Glycerate_kinase_sf"/>
</dbReference>
<sequence length="373" mass="38969">MTITRVLVAPDKFKGSLTGLEAAQLTKQGINEIDAHAEVSVHPVADGGEGTLQAVLRAGYRWTPVRASGPLGDPVRTGFAECDGHAVIELADICGLAKLPNARPDPLGATSYGLGELIMAAYEHGCTSTTLAVGGSASTDGGAGMLQALGVHLLDEDGRELSPGGGALTRLAHVLVPEGLKARFRAVPFTLATDVTNPLLGDNGAAAVYGPQKGATTDQVRELETGLTRFADLLDRTAVDQAGAGAAGGVGYAALAVLNATRRSGAEYVLETTDLPDRIHHHDLVITGEGALDAQSNCGKAPSAVATLAREHRTPVLALTGKCDLDAAQLHDMGIQHVWQLRSLEPDLGRCLRRTHLLLPELAATAYQWWNSR</sequence>
<keyword evidence="3 4" id="KW-0418">Kinase</keyword>
<dbReference type="Gene3D" id="3.90.1510.10">
    <property type="entry name" value="Glycerate kinase, domain 2"/>
    <property type="match status" value="1"/>
</dbReference>
<evidence type="ECO:0000256" key="2">
    <source>
        <dbReference type="ARBA" id="ARBA00022679"/>
    </source>
</evidence>
<proteinExistence type="inferred from homology"/>
<keyword evidence="2 4" id="KW-0808">Transferase</keyword>
<dbReference type="EC" id="2.7.1.31" evidence="5"/>
<dbReference type="SUPFAM" id="SSF110738">
    <property type="entry name" value="Glycerate kinase I"/>
    <property type="match status" value="1"/>
</dbReference>
<reference evidence="5 6" key="1">
    <citation type="submission" date="2020-07" db="EMBL/GenBank/DDBJ databases">
        <title>Sequencing the genomes of 1000 actinobacteria strains.</title>
        <authorList>
            <person name="Klenk H.-P."/>
        </authorList>
    </citation>
    <scope>NUCLEOTIDE SEQUENCE [LARGE SCALE GENOMIC DNA]</scope>
    <source>
        <strain evidence="5 6">DSM 45975</strain>
    </source>
</reference>
<dbReference type="EMBL" id="JACGWZ010000001">
    <property type="protein sequence ID" value="MBA8824217.1"/>
    <property type="molecule type" value="Genomic_DNA"/>
</dbReference>
<evidence type="ECO:0000256" key="4">
    <source>
        <dbReference type="PIRNR" id="PIRNR006078"/>
    </source>
</evidence>
<protein>
    <submittedName>
        <fullName evidence="5">Glycerate kinase</fullName>
        <ecNumber evidence="5">2.7.1.31</ecNumber>
    </submittedName>
</protein>
<dbReference type="InterPro" id="IPR018193">
    <property type="entry name" value="Glyc_kinase_flavodox-like_fold"/>
</dbReference>
<dbReference type="PANTHER" id="PTHR21599:SF0">
    <property type="entry name" value="GLYCERATE KINASE"/>
    <property type="match status" value="1"/>
</dbReference>
<dbReference type="InterPro" id="IPR004381">
    <property type="entry name" value="Glycerate_kinase"/>
</dbReference>
<name>A0A839DXN6_9PSEU</name>
<dbReference type="AlphaFoldDB" id="A0A839DXN6"/>